<comment type="subcellular location">
    <subcellularLocation>
        <location evidence="1">Cell membrane</location>
        <topology evidence="1">Multi-pass membrane protein</topology>
    </subcellularLocation>
</comment>
<sequence length="488" mass="55460">MRNMIRSYFKTAWRNIIKHKVQSAINILSLSLGITCYLLISLWLSDEQGKDNFHEQQSKLYTTYITSTADGKKEATYASPFRGNGTEVTLLLEDAKEQIPEIEHLSFYIAAYELPWGHLETFQLGEKKVKLAGSRASKDFFKMFSFPLIEGGAETALDNLYGVAISRKMAEIFFGSPREAMGKSLRYENKYNFIVTAVFENIPKESSLQFDYVFNWDAQKRLLEWASNNIFTYVQFKKDTNIKQAEKKLSLLLDTKLEKRIGIQTKLGLQRFGDQYLFNHFVEGEPTGGRIEYIRLFKGAAIFILLLACINFMNLATARSVKRAKEVGLRKVVGSNRTSLIGQFFGESILCCALATILSAILLLILLPTFNGLTGKEMDYPFFQLSFWIEIISLVLITGIIAGMYPALYLSSLKPIQIVKGINCSGKKAILFRKTTTIFQFSLSSLLIIATVVISNQVSFIKNNNLGYDRENLLYVRIEGELSKFDKY</sequence>
<feature type="transmembrane region" description="Helical" evidence="6">
    <location>
        <begin position="296"/>
        <end position="316"/>
    </location>
</feature>
<feature type="transmembrane region" description="Helical" evidence="6">
    <location>
        <begin position="344"/>
        <end position="367"/>
    </location>
</feature>
<keyword evidence="2" id="KW-1003">Cell membrane</keyword>
<protein>
    <submittedName>
        <fullName evidence="9">ABC transporter permease</fullName>
    </submittedName>
</protein>
<dbReference type="Proteomes" id="UP001589774">
    <property type="component" value="Unassembled WGS sequence"/>
</dbReference>
<dbReference type="Pfam" id="PF02687">
    <property type="entry name" value="FtsX"/>
    <property type="match status" value="1"/>
</dbReference>
<evidence type="ECO:0000259" key="8">
    <source>
        <dbReference type="Pfam" id="PF12704"/>
    </source>
</evidence>
<dbReference type="PANTHER" id="PTHR30572:SF18">
    <property type="entry name" value="ABC-TYPE MACROLIDE FAMILY EXPORT SYSTEM PERMEASE COMPONENT 2"/>
    <property type="match status" value="1"/>
</dbReference>
<keyword evidence="3 6" id="KW-0812">Transmembrane</keyword>
<proteinExistence type="predicted"/>
<feature type="domain" description="ABC3 transporter permease C-terminal" evidence="7">
    <location>
        <begin position="300"/>
        <end position="414"/>
    </location>
</feature>
<evidence type="ECO:0000256" key="3">
    <source>
        <dbReference type="ARBA" id="ARBA00022692"/>
    </source>
</evidence>
<comment type="caution">
    <text evidence="9">The sequence shown here is derived from an EMBL/GenBank/DDBJ whole genome shotgun (WGS) entry which is preliminary data.</text>
</comment>
<dbReference type="InterPro" id="IPR050250">
    <property type="entry name" value="Macrolide_Exporter_MacB"/>
</dbReference>
<accession>A0ABV6HJ36</accession>
<name>A0ABV6HJ36_9SPHI</name>
<feature type="transmembrane region" description="Helical" evidence="6">
    <location>
        <begin position="431"/>
        <end position="454"/>
    </location>
</feature>
<evidence type="ECO:0000256" key="4">
    <source>
        <dbReference type="ARBA" id="ARBA00022989"/>
    </source>
</evidence>
<dbReference type="EMBL" id="JBHLWO010000002">
    <property type="protein sequence ID" value="MFC0318904.1"/>
    <property type="molecule type" value="Genomic_DNA"/>
</dbReference>
<feature type="transmembrane region" description="Helical" evidence="6">
    <location>
        <begin position="387"/>
        <end position="410"/>
    </location>
</feature>
<dbReference type="PANTHER" id="PTHR30572">
    <property type="entry name" value="MEMBRANE COMPONENT OF TRANSPORTER-RELATED"/>
    <property type="match status" value="1"/>
</dbReference>
<evidence type="ECO:0000313" key="9">
    <source>
        <dbReference type="EMBL" id="MFC0318904.1"/>
    </source>
</evidence>
<keyword evidence="10" id="KW-1185">Reference proteome</keyword>
<dbReference type="InterPro" id="IPR025857">
    <property type="entry name" value="MacB_PCD"/>
</dbReference>
<dbReference type="RefSeq" id="WP_130857389.1">
    <property type="nucleotide sequence ID" value="NZ_JBHLWO010000002.1"/>
</dbReference>
<feature type="transmembrane region" description="Helical" evidence="6">
    <location>
        <begin position="21"/>
        <end position="44"/>
    </location>
</feature>
<organism evidence="9 10">
    <name type="scientific">Olivibacter oleidegradans</name>
    <dbReference type="NCBI Taxonomy" id="760123"/>
    <lineage>
        <taxon>Bacteria</taxon>
        <taxon>Pseudomonadati</taxon>
        <taxon>Bacteroidota</taxon>
        <taxon>Sphingobacteriia</taxon>
        <taxon>Sphingobacteriales</taxon>
        <taxon>Sphingobacteriaceae</taxon>
        <taxon>Olivibacter</taxon>
    </lineage>
</organism>
<dbReference type="Pfam" id="PF12704">
    <property type="entry name" value="MacB_PCD"/>
    <property type="match status" value="1"/>
</dbReference>
<evidence type="ECO:0000256" key="5">
    <source>
        <dbReference type="ARBA" id="ARBA00023136"/>
    </source>
</evidence>
<evidence type="ECO:0000256" key="6">
    <source>
        <dbReference type="SAM" id="Phobius"/>
    </source>
</evidence>
<evidence type="ECO:0000313" key="10">
    <source>
        <dbReference type="Proteomes" id="UP001589774"/>
    </source>
</evidence>
<keyword evidence="5 6" id="KW-0472">Membrane</keyword>
<reference evidence="9 10" key="1">
    <citation type="submission" date="2024-09" db="EMBL/GenBank/DDBJ databases">
        <authorList>
            <person name="Sun Q."/>
            <person name="Mori K."/>
        </authorList>
    </citation>
    <scope>NUCLEOTIDE SEQUENCE [LARGE SCALE GENOMIC DNA]</scope>
    <source>
        <strain evidence="9 10">CCM 7765</strain>
    </source>
</reference>
<evidence type="ECO:0000256" key="1">
    <source>
        <dbReference type="ARBA" id="ARBA00004651"/>
    </source>
</evidence>
<feature type="domain" description="MacB-like periplasmic core" evidence="8">
    <location>
        <begin position="23"/>
        <end position="249"/>
    </location>
</feature>
<keyword evidence="4 6" id="KW-1133">Transmembrane helix</keyword>
<evidence type="ECO:0000259" key="7">
    <source>
        <dbReference type="Pfam" id="PF02687"/>
    </source>
</evidence>
<gene>
    <name evidence="9" type="ORF">ACFFI0_11315</name>
</gene>
<dbReference type="InterPro" id="IPR003838">
    <property type="entry name" value="ABC3_permease_C"/>
</dbReference>
<evidence type="ECO:0000256" key="2">
    <source>
        <dbReference type="ARBA" id="ARBA00022475"/>
    </source>
</evidence>